<evidence type="ECO:0000313" key="1">
    <source>
        <dbReference type="EMBL" id="KAI4870502.1"/>
    </source>
</evidence>
<name>A0ACB9ZFI8_9PEZI</name>
<accession>A0ACB9ZFI8</accession>
<comment type="caution">
    <text evidence="1">The sequence shown here is derived from an EMBL/GenBank/DDBJ whole genome shotgun (WGS) entry which is preliminary data.</text>
</comment>
<reference evidence="1 2" key="1">
    <citation type="journal article" date="2022" name="New Phytol.">
        <title>Ecological generalism drives hyperdiversity of secondary metabolite gene clusters in xylarialean endophytes.</title>
        <authorList>
            <person name="Franco M.E.E."/>
            <person name="Wisecaver J.H."/>
            <person name="Arnold A.E."/>
            <person name="Ju Y.M."/>
            <person name="Slot J.C."/>
            <person name="Ahrendt S."/>
            <person name="Moore L.P."/>
            <person name="Eastman K.E."/>
            <person name="Scott K."/>
            <person name="Konkel Z."/>
            <person name="Mondo S.J."/>
            <person name="Kuo A."/>
            <person name="Hayes R.D."/>
            <person name="Haridas S."/>
            <person name="Andreopoulos B."/>
            <person name="Riley R."/>
            <person name="LaButti K."/>
            <person name="Pangilinan J."/>
            <person name="Lipzen A."/>
            <person name="Amirebrahimi M."/>
            <person name="Yan J."/>
            <person name="Adam C."/>
            <person name="Keymanesh K."/>
            <person name="Ng V."/>
            <person name="Louie K."/>
            <person name="Northen T."/>
            <person name="Drula E."/>
            <person name="Henrissat B."/>
            <person name="Hsieh H.M."/>
            <person name="Youens-Clark K."/>
            <person name="Lutzoni F."/>
            <person name="Miadlikowska J."/>
            <person name="Eastwood D.C."/>
            <person name="Hamelin R.C."/>
            <person name="Grigoriev I.V."/>
            <person name="U'Ren J.M."/>
        </authorList>
    </citation>
    <scope>NUCLEOTIDE SEQUENCE [LARGE SCALE GENOMIC DNA]</scope>
    <source>
        <strain evidence="1 2">CBS 119005</strain>
    </source>
</reference>
<evidence type="ECO:0000313" key="2">
    <source>
        <dbReference type="Proteomes" id="UP001497700"/>
    </source>
</evidence>
<proteinExistence type="predicted"/>
<protein>
    <submittedName>
        <fullName evidence="1">Uncharacterized protein</fullName>
    </submittedName>
</protein>
<sequence length="411" mass="44115">MPIGDLLAEISGGNPSPAAPKTSTSSSLKRKAEDDSQNTPSVKLAKSRQQDGSYSASKVIRDVKADGIDRPKSTPPVSAKPSSLPHRTNSPTINGRYQPPVPNGQRAATTSSTGRPLPGSLSNISTPKQSSNPVPRPRLNPGSLSTTSKAPPTRPSPTTPTSADPSKAPKKGSYQEIMERAKKAQATMGKVGMIQHKAIESSKKERPVKGEQKSSAARVKDGKPYIGNGRPSAASSREAKRPGMASREGSRVGAAKDVKAGGKQRQGLSGVEALEKKVKKSATATTGYTGTARPRPGAASGKTSSSKKEPSSYKSGGLLAPPRPKRRDRYEDEYDDDMDDFIDYDDDEEDPRGTGYGYASDASSDMEAGLSDIDVEERRAERMAREEDKREQALEEKLKREKEDRKRRLGR</sequence>
<organism evidence="1 2">
    <name type="scientific">Hypoxylon rubiginosum</name>
    <dbReference type="NCBI Taxonomy" id="110542"/>
    <lineage>
        <taxon>Eukaryota</taxon>
        <taxon>Fungi</taxon>
        <taxon>Dikarya</taxon>
        <taxon>Ascomycota</taxon>
        <taxon>Pezizomycotina</taxon>
        <taxon>Sordariomycetes</taxon>
        <taxon>Xylariomycetidae</taxon>
        <taxon>Xylariales</taxon>
        <taxon>Hypoxylaceae</taxon>
        <taxon>Hypoxylon</taxon>
    </lineage>
</organism>
<dbReference type="Proteomes" id="UP001497700">
    <property type="component" value="Unassembled WGS sequence"/>
</dbReference>
<keyword evidence="2" id="KW-1185">Reference proteome</keyword>
<dbReference type="EMBL" id="MU393424">
    <property type="protein sequence ID" value="KAI4870502.1"/>
    <property type="molecule type" value="Genomic_DNA"/>
</dbReference>
<gene>
    <name evidence="1" type="ORF">F4820DRAFT_403968</name>
</gene>